<accession>A0ACC2LJ82</accession>
<name>A0ACC2LJ82_PERAE</name>
<dbReference type="Proteomes" id="UP001234297">
    <property type="component" value="Chromosome 8"/>
</dbReference>
<reference evidence="1 2" key="1">
    <citation type="journal article" date="2022" name="Hortic Res">
        <title>A haplotype resolved chromosomal level avocado genome allows analysis of novel avocado genes.</title>
        <authorList>
            <person name="Nath O."/>
            <person name="Fletcher S.J."/>
            <person name="Hayward A."/>
            <person name="Shaw L.M."/>
            <person name="Masouleh A.K."/>
            <person name="Furtado A."/>
            <person name="Henry R.J."/>
            <person name="Mitter N."/>
        </authorList>
    </citation>
    <scope>NUCLEOTIDE SEQUENCE [LARGE SCALE GENOMIC DNA]</scope>
    <source>
        <strain evidence="2">cv. Hass</strain>
    </source>
</reference>
<dbReference type="EMBL" id="CM056816">
    <property type="protein sequence ID" value="KAJ8633522.1"/>
    <property type="molecule type" value="Genomic_DNA"/>
</dbReference>
<gene>
    <name evidence="1" type="ORF">MRB53_026858</name>
</gene>
<protein>
    <submittedName>
        <fullName evidence="1">Uncharacterized protein</fullName>
    </submittedName>
</protein>
<comment type="caution">
    <text evidence="1">The sequence shown here is derived from an EMBL/GenBank/DDBJ whole genome shotgun (WGS) entry which is preliminary data.</text>
</comment>
<evidence type="ECO:0000313" key="2">
    <source>
        <dbReference type="Proteomes" id="UP001234297"/>
    </source>
</evidence>
<sequence length="273" mass="30440">MSKPEQKISFSFSSKPKFSSSSSTPQQNFLSEEEQEDDDDESHSQTQYITEFDPSKTLSPKPKILIPPKPNTWNLRTKCNRNQNPPSNPDSPSTPDSLDDPSLKKLREDLKNLPDDRGLDEFNEIPVGSFGSGLLAGYGWSEGRGIGLNSKEDMKVPQYPRRLGTQGLGFNCDLQELSPKQRRVIGYSSDPPVVAPKGVFLGKVVRVVEGRNKGLKGEVVEELGSEFEASTVVLRILNGGELDRVGLDQFAELGSVEEEQWKLQELEIDWEDK</sequence>
<keyword evidence="2" id="KW-1185">Reference proteome</keyword>
<organism evidence="1 2">
    <name type="scientific">Persea americana</name>
    <name type="common">Avocado</name>
    <dbReference type="NCBI Taxonomy" id="3435"/>
    <lineage>
        <taxon>Eukaryota</taxon>
        <taxon>Viridiplantae</taxon>
        <taxon>Streptophyta</taxon>
        <taxon>Embryophyta</taxon>
        <taxon>Tracheophyta</taxon>
        <taxon>Spermatophyta</taxon>
        <taxon>Magnoliopsida</taxon>
        <taxon>Magnoliidae</taxon>
        <taxon>Laurales</taxon>
        <taxon>Lauraceae</taxon>
        <taxon>Persea</taxon>
    </lineage>
</organism>
<proteinExistence type="predicted"/>
<evidence type="ECO:0000313" key="1">
    <source>
        <dbReference type="EMBL" id="KAJ8633522.1"/>
    </source>
</evidence>